<dbReference type="FunFam" id="3.30.1360.40:FF:000001">
    <property type="entry name" value="Ribosome-recycling factor"/>
    <property type="match status" value="1"/>
</dbReference>
<dbReference type="InterPro" id="IPR036402">
    <property type="entry name" value="EF-Ts_dimer_sf"/>
</dbReference>
<proteinExistence type="inferred from homology"/>
<reference evidence="8" key="1">
    <citation type="submission" date="2015-01" db="EMBL/GenBank/DDBJ databases">
        <authorList>
            <person name="Aksoy S."/>
            <person name="Warren W."/>
            <person name="Wilson R.K."/>
        </authorList>
    </citation>
    <scope>NUCLEOTIDE SEQUENCE [LARGE SCALE GENOMIC DNA]</scope>
    <source>
        <strain evidence="8">IAEA</strain>
    </source>
</reference>
<evidence type="ECO:0000313" key="8">
    <source>
        <dbReference type="Proteomes" id="UP000092460"/>
    </source>
</evidence>
<dbReference type="GO" id="GO:0043023">
    <property type="term" value="F:ribosomal large subunit binding"/>
    <property type="evidence" value="ECO:0007669"/>
    <property type="project" value="TreeGrafter"/>
</dbReference>
<sequence length="234" mass="27278">MLHGKHLSFYLHLQRIGVIVDCTDTNDKLNQKIAMHIAASNPRYINDNDVIHEIYNHADSRMQKAIEFFVENISKIRTDRASPQLISNIEIDYFGTKISLNKLSNITTESWNTLILTVFDTNAIKKIEQAILSSNIGLMPKIHHNSIRIIFPKLTEERRTKLIRLIRKESEKNIISIRNIRRDVNEKVKNLTKKSIISKDEEKKFQNKIQKLTNNKVKIIKTLLLKKENDLNLV</sequence>
<dbReference type="InterPro" id="IPR023584">
    <property type="entry name" value="Ribosome_recyc_fac_dom"/>
</dbReference>
<accession>A0A1B0C5T4</accession>
<evidence type="ECO:0000259" key="5">
    <source>
        <dbReference type="Pfam" id="PF00889"/>
    </source>
</evidence>
<evidence type="ECO:0000256" key="4">
    <source>
        <dbReference type="ARBA" id="ARBA00033107"/>
    </source>
</evidence>
<protein>
    <recommendedName>
        <fullName evidence="2">Ribosome-recycling factor, mitochondrial</fullName>
    </recommendedName>
    <alternativeName>
        <fullName evidence="4">Ribosome-releasing factor, mitochondrial</fullName>
    </alternativeName>
</protein>
<reference evidence="7" key="2">
    <citation type="submission" date="2020-05" db="UniProtKB">
        <authorList>
            <consortium name="EnsemblMetazoa"/>
        </authorList>
    </citation>
    <scope>IDENTIFICATION</scope>
    <source>
        <strain evidence="7">IAEA</strain>
    </source>
</reference>
<keyword evidence="8" id="KW-1185">Reference proteome</keyword>
<feature type="domain" description="Translation elongation factor EFTs/EF1B dimerisation" evidence="5">
    <location>
        <begin position="5"/>
        <end position="60"/>
    </location>
</feature>
<keyword evidence="3" id="KW-0648">Protein biosynthesis</keyword>
<comment type="similarity">
    <text evidence="1">Belongs to the RRF family.</text>
</comment>
<dbReference type="AlphaFoldDB" id="A0A1B0C5T4"/>
<dbReference type="Proteomes" id="UP000092460">
    <property type="component" value="Unassembled WGS sequence"/>
</dbReference>
<dbReference type="STRING" id="67801.A0A1B0C5T4"/>
<evidence type="ECO:0000256" key="2">
    <source>
        <dbReference type="ARBA" id="ARBA00020581"/>
    </source>
</evidence>
<dbReference type="HAMAP" id="MF_00040">
    <property type="entry name" value="RRF"/>
    <property type="match status" value="1"/>
</dbReference>
<dbReference type="InterPro" id="IPR036191">
    <property type="entry name" value="RRF_sf"/>
</dbReference>
<dbReference type="InterPro" id="IPR002661">
    <property type="entry name" value="Ribosome_recyc_fac"/>
</dbReference>
<dbReference type="Pfam" id="PF01765">
    <property type="entry name" value="RRF"/>
    <property type="match status" value="1"/>
</dbReference>
<dbReference type="EMBL" id="JXJN01026217">
    <property type="status" value="NOT_ANNOTATED_CDS"/>
    <property type="molecule type" value="Genomic_DNA"/>
</dbReference>
<dbReference type="Pfam" id="PF00889">
    <property type="entry name" value="EF_TS"/>
    <property type="match status" value="1"/>
</dbReference>
<evidence type="ECO:0000259" key="6">
    <source>
        <dbReference type="Pfam" id="PF01765"/>
    </source>
</evidence>
<dbReference type="Gene3D" id="3.30.1360.40">
    <property type="match status" value="1"/>
</dbReference>
<feature type="domain" description="Ribosome recycling factor" evidence="6">
    <location>
        <begin position="71"/>
        <end position="231"/>
    </location>
</feature>
<dbReference type="GO" id="GO:0003746">
    <property type="term" value="F:translation elongation factor activity"/>
    <property type="evidence" value="ECO:0007669"/>
    <property type="project" value="InterPro"/>
</dbReference>
<organism evidence="7 8">
    <name type="scientific">Glossina palpalis gambiensis</name>
    <dbReference type="NCBI Taxonomy" id="67801"/>
    <lineage>
        <taxon>Eukaryota</taxon>
        <taxon>Metazoa</taxon>
        <taxon>Ecdysozoa</taxon>
        <taxon>Arthropoda</taxon>
        <taxon>Hexapoda</taxon>
        <taxon>Insecta</taxon>
        <taxon>Pterygota</taxon>
        <taxon>Neoptera</taxon>
        <taxon>Endopterygota</taxon>
        <taxon>Diptera</taxon>
        <taxon>Brachycera</taxon>
        <taxon>Muscomorpha</taxon>
        <taxon>Hippoboscoidea</taxon>
        <taxon>Glossinidae</taxon>
        <taxon>Glossina</taxon>
    </lineage>
</organism>
<name>A0A1B0C5T4_9MUSC</name>
<evidence type="ECO:0000256" key="3">
    <source>
        <dbReference type="ARBA" id="ARBA00022917"/>
    </source>
</evidence>
<dbReference type="EnsemblMetazoa" id="GPPI049922-RA">
    <property type="protein sequence ID" value="GPPI049922-PA"/>
    <property type="gene ID" value="GPPI049922"/>
</dbReference>
<dbReference type="InterPro" id="IPR014039">
    <property type="entry name" value="Transl_elong_EFTs/EF1B_dimer"/>
</dbReference>
<dbReference type="VEuPathDB" id="VectorBase:GPPI049922"/>
<evidence type="ECO:0000313" key="7">
    <source>
        <dbReference type="EnsemblMetazoa" id="GPPI049922-PA"/>
    </source>
</evidence>
<dbReference type="Gene3D" id="1.10.132.20">
    <property type="entry name" value="Ribosome-recycling factor"/>
    <property type="match status" value="1"/>
</dbReference>
<dbReference type="PANTHER" id="PTHR20982">
    <property type="entry name" value="RIBOSOME RECYCLING FACTOR"/>
    <property type="match status" value="1"/>
</dbReference>
<evidence type="ECO:0000256" key="1">
    <source>
        <dbReference type="ARBA" id="ARBA00005912"/>
    </source>
</evidence>
<dbReference type="SUPFAM" id="SSF55194">
    <property type="entry name" value="Ribosome recycling factor, RRF"/>
    <property type="match status" value="1"/>
</dbReference>
<dbReference type="PANTHER" id="PTHR20982:SF3">
    <property type="entry name" value="MITOCHONDRIAL RIBOSOME RECYCLING FACTOR PSEUDO 1"/>
    <property type="match status" value="1"/>
</dbReference>
<dbReference type="NCBIfam" id="TIGR00496">
    <property type="entry name" value="frr"/>
    <property type="match status" value="1"/>
</dbReference>
<dbReference type="SUPFAM" id="SSF54713">
    <property type="entry name" value="Elongation factor Ts (EF-Ts), dimerisation domain"/>
    <property type="match status" value="1"/>
</dbReference>